<comment type="similarity">
    <text evidence="1">Belongs to the ornithine cyclodeaminase/mu-crystallin family.</text>
</comment>
<comment type="caution">
    <text evidence="2">The sequence shown here is derived from an EMBL/GenBank/DDBJ whole genome shotgun (WGS) entry which is preliminary data.</text>
</comment>
<dbReference type="Proteomes" id="UP000431826">
    <property type="component" value="Unassembled WGS sequence"/>
</dbReference>
<evidence type="ECO:0000313" key="3">
    <source>
        <dbReference type="Proteomes" id="UP000431826"/>
    </source>
</evidence>
<evidence type="ECO:0000313" key="2">
    <source>
        <dbReference type="EMBL" id="GFE35721.1"/>
    </source>
</evidence>
<dbReference type="PIRSF" id="PIRSF001439">
    <property type="entry name" value="CryM"/>
    <property type="match status" value="1"/>
</dbReference>
<gene>
    <name evidence="2" type="ORF">Stube_03940</name>
</gene>
<dbReference type="FunFam" id="3.40.50.720:FF:000311">
    <property type="entry name" value="Ornithine cyclodeaminase"/>
    <property type="match status" value="1"/>
</dbReference>
<name>A0A640UM68_9ACTN</name>
<dbReference type="SUPFAM" id="SSF51735">
    <property type="entry name" value="NAD(P)-binding Rossmann-fold domains"/>
    <property type="match status" value="1"/>
</dbReference>
<reference evidence="2 3" key="1">
    <citation type="submission" date="2019-12" db="EMBL/GenBank/DDBJ databases">
        <title>Whole genome shotgun sequence of Streptomyces tubercidicus NBRC 13090.</title>
        <authorList>
            <person name="Ichikawa N."/>
            <person name="Kimura A."/>
            <person name="Kitahashi Y."/>
            <person name="Komaki H."/>
            <person name="Tamura T."/>
        </authorList>
    </citation>
    <scope>NUCLEOTIDE SEQUENCE [LARGE SCALE GENOMIC DNA]</scope>
    <source>
        <strain evidence="2 3">NBRC 13090</strain>
    </source>
</reference>
<proteinExistence type="inferred from homology"/>
<dbReference type="InterPro" id="IPR023401">
    <property type="entry name" value="ODC_N"/>
</dbReference>
<dbReference type="GO" id="GO:0005737">
    <property type="term" value="C:cytoplasm"/>
    <property type="evidence" value="ECO:0007669"/>
    <property type="project" value="TreeGrafter"/>
</dbReference>
<dbReference type="EMBL" id="BLIR01000001">
    <property type="protein sequence ID" value="GFE35721.1"/>
    <property type="molecule type" value="Genomic_DNA"/>
</dbReference>
<dbReference type="Gene3D" id="3.30.1780.10">
    <property type="entry name" value="ornithine cyclodeaminase, domain 1"/>
    <property type="match status" value="1"/>
</dbReference>
<dbReference type="InterPro" id="IPR003462">
    <property type="entry name" value="ODC_Mu_crystall"/>
</dbReference>
<accession>A0A640UM68</accession>
<dbReference type="Gene3D" id="3.40.50.720">
    <property type="entry name" value="NAD(P)-binding Rossmann-like Domain"/>
    <property type="match status" value="1"/>
</dbReference>
<keyword evidence="3" id="KW-1185">Reference proteome</keyword>
<dbReference type="GO" id="GO:0016491">
    <property type="term" value="F:oxidoreductase activity"/>
    <property type="evidence" value="ECO:0007669"/>
    <property type="project" value="UniProtKB-ARBA"/>
</dbReference>
<organism evidence="2 3">
    <name type="scientific">Streptomyces tubercidicus</name>
    <dbReference type="NCBI Taxonomy" id="47759"/>
    <lineage>
        <taxon>Bacteria</taxon>
        <taxon>Bacillati</taxon>
        <taxon>Actinomycetota</taxon>
        <taxon>Actinomycetes</taxon>
        <taxon>Kitasatosporales</taxon>
        <taxon>Streptomycetaceae</taxon>
        <taxon>Streptomyces</taxon>
    </lineage>
</organism>
<dbReference type="Pfam" id="PF02423">
    <property type="entry name" value="OCD_Mu_crystall"/>
    <property type="match status" value="1"/>
</dbReference>
<dbReference type="GO" id="GO:0019752">
    <property type="term" value="P:carboxylic acid metabolic process"/>
    <property type="evidence" value="ECO:0007669"/>
    <property type="project" value="UniProtKB-ARBA"/>
</dbReference>
<dbReference type="PANTHER" id="PTHR13812:SF19">
    <property type="entry name" value="KETIMINE REDUCTASE MU-CRYSTALLIN"/>
    <property type="match status" value="1"/>
</dbReference>
<dbReference type="InterPro" id="IPR036291">
    <property type="entry name" value="NAD(P)-bd_dom_sf"/>
</dbReference>
<dbReference type="OrthoDB" id="3814544at2"/>
<sequence length="334" mass="34227">MRSEVPELLSEQQVRDHLPPSTAISAMREIMTAVSAGEVIQPVRTVLRGAPAPGAPTGAPAALFGSMPAQIPVAGERWFGIKSVVVNKENPRRGLPSHVGTVTVFSPDTGLPLAVLPASVLTELRTAAVSAVATDALAAPDARVLAVLGAGDQAYAHLAPQLAVRPFERITVWNRTPEKAAALAHWARTTLGVEAVPCASLHEATRGAQVICTTTASSRPFLEPAAVDEGTHINAVGACQPGARELASELVAASAVFLDEHAAAMAEASELLEPGKEGLLDPARHPRGELGAVLGGTVPGRTGGDEITAYLSLGLAAQDVAAAVAVVRSALAGR</sequence>
<evidence type="ECO:0000256" key="1">
    <source>
        <dbReference type="ARBA" id="ARBA00008903"/>
    </source>
</evidence>
<protein>
    <submittedName>
        <fullName evidence="2">Ornithine cyclodeaminase</fullName>
    </submittedName>
</protein>
<dbReference type="RefSeq" id="WP_159742174.1">
    <property type="nucleotide sequence ID" value="NZ_BLIR01000001.1"/>
</dbReference>
<dbReference type="GeneID" id="96281594"/>
<dbReference type="AlphaFoldDB" id="A0A640UM68"/>
<dbReference type="PANTHER" id="PTHR13812">
    <property type="entry name" value="KETIMINE REDUCTASE MU-CRYSTALLIN"/>
    <property type="match status" value="1"/>
</dbReference>